<feature type="signal peptide" evidence="2">
    <location>
        <begin position="1"/>
        <end position="22"/>
    </location>
</feature>
<gene>
    <name evidence="4" type="ORF">APB76_03425</name>
</gene>
<feature type="domain" description="Ricin B lectin" evidence="3">
    <location>
        <begin position="479"/>
        <end position="600"/>
    </location>
</feature>
<dbReference type="SUPFAM" id="SSF56959">
    <property type="entry name" value="Leukocidin-like"/>
    <property type="match status" value="1"/>
</dbReference>
<dbReference type="InterPro" id="IPR000772">
    <property type="entry name" value="Ricin_B_lectin"/>
</dbReference>
<dbReference type="SMART" id="SM00458">
    <property type="entry name" value="RICIN"/>
    <property type="match status" value="1"/>
</dbReference>
<dbReference type="Gene3D" id="2.70.240.20">
    <property type="entry name" value="Leukocidin/Hemolysin toxin, cytolysin domain"/>
    <property type="match status" value="1"/>
</dbReference>
<dbReference type="InterPro" id="IPR016183">
    <property type="entry name" value="Leukocidin/Hemolysin_toxin"/>
</dbReference>
<name>A0A177Y463_9VIBR</name>
<dbReference type="GO" id="GO:0005576">
    <property type="term" value="C:extracellular region"/>
    <property type="evidence" value="ECO:0007669"/>
    <property type="project" value="InterPro"/>
</dbReference>
<protein>
    <submittedName>
        <fullName evidence="4">Cytolysin and hemolysin HlyA Pore-forming toxin</fullName>
    </submittedName>
</protein>
<reference evidence="4 5" key="1">
    <citation type="journal article" date="2016" name="Syst. Appl. Microbiol.">
        <title>Vibrio bivalvicida sp. nov., a novel larval pathogen for bivalve molluscs reared in a hatchery.</title>
        <authorList>
            <person name="Dubert J."/>
            <person name="Romalde J.L."/>
            <person name="Prado S."/>
            <person name="Barja J.L."/>
        </authorList>
    </citation>
    <scope>NUCLEOTIDE SEQUENCE [LARGE SCALE GENOMIC DNA]</scope>
    <source>
        <strain evidence="4 5">605</strain>
    </source>
</reference>
<evidence type="ECO:0000313" key="4">
    <source>
        <dbReference type="EMBL" id="OAJ95567.1"/>
    </source>
</evidence>
<sequence>MKRKSNLLLLAASGVLSANVWASGFDEPAGAAINMLSTLQDSSAVNYINAAYLADGNSEPPTLSQVKTQVLTENRRYLIDFSNIEHESDKHIAQDKLRQSLGLLTLGDMIIISEHKGKLLFSQLEGPDDSNLERLEYKSKPRRVKKSISPLAEIDNSIPRVAFYIEAKRTISDAACNPTWNTYQGPVKSTGMCDNAHISLIYQVTLQRSLPYGSQGSATPDAKIVRVAIDDSTTGAGIKLNRDFGKILLHTRGIPWPEGGDEHEMVTTALAQNYDFNFNASNDKARILRTVPKNNLNKNYTNREISTFSFGVVAGGEASSDGAKGKLEASANWTESKWLSFETNDYRVDRHSNGSQHVGFEWAREQYPTAESVMVTTIHGYTAGITLPVDESRIHKMGHASFLPKMEVIYSAAPDATGKTKFDIDSSVDITGFRYMTNVTPFFGVRTYYAKDSDHQVNRVNKNISFVVDWDHPVFTGGRPVNLQLSGFKNRCIAIDNQQRLSSEECDEYDNHQAFIYSRDGQYISAYNTEYCLDSDDLSQARSCSLSLTQKWSWEEETKPDNLKSAHLDRYLTHDKQTGELSMSSGTQTDSKLSTKMYTRYVNVFDASTIETSSFK</sequence>
<dbReference type="GO" id="GO:0051715">
    <property type="term" value="P:cytolysis in another organism"/>
    <property type="evidence" value="ECO:0007669"/>
    <property type="project" value="InterPro"/>
</dbReference>
<dbReference type="InterPro" id="IPR044883">
    <property type="entry name" value="Hemolysin_pre-stem_dom_sf"/>
</dbReference>
<dbReference type="Gene3D" id="6.20.40.20">
    <property type="entry name" value="Leukocidin/Hemolysin toxin, pre-stem domain"/>
    <property type="match status" value="1"/>
</dbReference>
<dbReference type="InterPro" id="IPR022220">
    <property type="entry name" value="Hemolysin_N"/>
</dbReference>
<feature type="chain" id="PRO_5008079496" evidence="2">
    <location>
        <begin position="23"/>
        <end position="616"/>
    </location>
</feature>
<dbReference type="RefSeq" id="WP_054963134.1">
    <property type="nucleotide sequence ID" value="NZ_LLEI02000017.1"/>
</dbReference>
<dbReference type="InterPro" id="IPR043080">
    <property type="entry name" value="Hemolysin_N_sf"/>
</dbReference>
<dbReference type="InterPro" id="IPR035992">
    <property type="entry name" value="Ricin_B-like_lectins"/>
</dbReference>
<evidence type="ECO:0000256" key="2">
    <source>
        <dbReference type="SAM" id="SignalP"/>
    </source>
</evidence>
<dbReference type="AlphaFoldDB" id="A0A177Y463"/>
<dbReference type="EMBL" id="LLEI02000017">
    <property type="protein sequence ID" value="OAJ95567.1"/>
    <property type="molecule type" value="Genomic_DNA"/>
</dbReference>
<dbReference type="CDD" id="cd23423">
    <property type="entry name" value="beta-trefoil_Ricin_hemolysin"/>
    <property type="match status" value="1"/>
</dbReference>
<dbReference type="SUPFAM" id="SSF50370">
    <property type="entry name" value="Ricin B-like lectins"/>
    <property type="match status" value="1"/>
</dbReference>
<evidence type="ECO:0000256" key="1">
    <source>
        <dbReference type="ARBA" id="ARBA00022729"/>
    </source>
</evidence>
<keyword evidence="1 2" id="KW-0732">Signal</keyword>
<dbReference type="Gene3D" id="3.30.110.130">
    <property type="entry name" value="Hemolytic toxin, N-terminal domain"/>
    <property type="match status" value="1"/>
</dbReference>
<organism evidence="4 5">
    <name type="scientific">Vibrio bivalvicida</name>
    <dbReference type="NCBI Taxonomy" id="1276888"/>
    <lineage>
        <taxon>Bacteria</taxon>
        <taxon>Pseudomonadati</taxon>
        <taxon>Pseudomonadota</taxon>
        <taxon>Gammaproteobacteria</taxon>
        <taxon>Vibrionales</taxon>
        <taxon>Vibrionaceae</taxon>
        <taxon>Vibrio</taxon>
        <taxon>Vibrio oreintalis group</taxon>
    </lineage>
</organism>
<dbReference type="InterPro" id="IPR036435">
    <property type="entry name" value="Leukocidin/porin_MspA_sf"/>
</dbReference>
<evidence type="ECO:0000259" key="3">
    <source>
        <dbReference type="SMART" id="SM00458"/>
    </source>
</evidence>
<proteinExistence type="predicted"/>
<dbReference type="Pfam" id="PF07968">
    <property type="entry name" value="Leukocidin"/>
    <property type="match status" value="1"/>
</dbReference>
<accession>A0A177Y463</accession>
<dbReference type="Proteomes" id="UP000078406">
    <property type="component" value="Unassembled WGS sequence"/>
</dbReference>
<dbReference type="Pfam" id="PF12563">
    <property type="entry name" value="Hemolysin_N"/>
    <property type="match status" value="1"/>
</dbReference>
<dbReference type="PROSITE" id="PS50231">
    <property type="entry name" value="RICIN_B_LECTIN"/>
    <property type="match status" value="1"/>
</dbReference>
<comment type="caution">
    <text evidence="4">The sequence shown here is derived from an EMBL/GenBank/DDBJ whole genome shotgun (WGS) entry which is preliminary data.</text>
</comment>
<evidence type="ECO:0000313" key="5">
    <source>
        <dbReference type="Proteomes" id="UP000078406"/>
    </source>
</evidence>